<dbReference type="PROSITE" id="PS00599">
    <property type="entry name" value="AA_TRANSFER_CLASS_2"/>
    <property type="match status" value="1"/>
</dbReference>
<dbReference type="Pfam" id="PF00155">
    <property type="entry name" value="Aminotran_1_2"/>
    <property type="match status" value="1"/>
</dbReference>
<name>A0A316YI26_9BASI</name>
<dbReference type="InterPro" id="IPR015421">
    <property type="entry name" value="PyrdxlP-dep_Trfase_major"/>
</dbReference>
<dbReference type="InterPro" id="IPR050087">
    <property type="entry name" value="AON_synthase_class-II"/>
</dbReference>
<dbReference type="GO" id="GO:0009102">
    <property type="term" value="P:biotin biosynthetic process"/>
    <property type="evidence" value="ECO:0007669"/>
    <property type="project" value="TreeGrafter"/>
</dbReference>
<dbReference type="GeneID" id="37040096"/>
<sequence>MLEKQLQASLDRRQQRGTLRRLTTFQTRGPTALSDFSSNDYLSLARHVGVRGAFTKRMESLDEPLLGSTGSRLLDGNSPEHEGLERRLAAHMGASTALLFNSGYDANSSLLAVLPQPDDWIIYDELVHASVHDGMRASRTRKERRISLPHNDMDHLRHLLASGAISIESEDVNVFVAVESVYSMDGDLCPLQDLVDVVDAHLNRSQRCVIVDEAHGVGMYGRQGAGLCNELDISQRIDVRLATFGKAIGTSGAAVLCSHIVRQFLINYARPLVFSTALPYPILHAVHAALDILEVPRSREELVDRTFDNTQRLLNGFEALAAQRDSTYHVQLPVDIVNAQAVRRRATNHVPRPSPIVPLLTPRARELAAHLVEHGFLVRPICYPTVPKGKERVRICVHAHNSAAEVQGLVDCVAKWLWLASPTTEQPRSLPRQSEHSSMAAASASPLRTKL</sequence>
<dbReference type="STRING" id="215250.A0A316YI26"/>
<dbReference type="SUPFAM" id="SSF53383">
    <property type="entry name" value="PLP-dependent transferases"/>
    <property type="match status" value="1"/>
</dbReference>
<dbReference type="RefSeq" id="XP_025375682.1">
    <property type="nucleotide sequence ID" value="XM_025518180.1"/>
</dbReference>
<accession>A0A316YI26</accession>
<comment type="cofactor">
    <cofactor evidence="1 5">
        <name>pyridoxal 5'-phosphate</name>
        <dbReference type="ChEBI" id="CHEBI:597326"/>
    </cofactor>
</comment>
<protein>
    <submittedName>
        <fullName evidence="8">PLP-dependent transferase</fullName>
    </submittedName>
</protein>
<feature type="domain" description="Aminotransferase class I/classII large" evidence="7">
    <location>
        <begin position="35"/>
        <end position="411"/>
    </location>
</feature>
<evidence type="ECO:0000256" key="3">
    <source>
        <dbReference type="ARBA" id="ARBA00022679"/>
    </source>
</evidence>
<evidence type="ECO:0000256" key="2">
    <source>
        <dbReference type="ARBA" id="ARBA00010008"/>
    </source>
</evidence>
<dbReference type="InterPro" id="IPR001917">
    <property type="entry name" value="Aminotrans_II_pyridoxalP_BS"/>
</dbReference>
<keyword evidence="9" id="KW-1185">Reference proteome</keyword>
<keyword evidence="4 5" id="KW-0663">Pyridoxal phosphate</keyword>
<dbReference type="Gene3D" id="3.40.640.10">
    <property type="entry name" value="Type I PLP-dependent aspartate aminotransferase-like (Major domain)"/>
    <property type="match status" value="1"/>
</dbReference>
<organism evidence="8 9">
    <name type="scientific">Acaromyces ingoldii</name>
    <dbReference type="NCBI Taxonomy" id="215250"/>
    <lineage>
        <taxon>Eukaryota</taxon>
        <taxon>Fungi</taxon>
        <taxon>Dikarya</taxon>
        <taxon>Basidiomycota</taxon>
        <taxon>Ustilaginomycotina</taxon>
        <taxon>Exobasidiomycetes</taxon>
        <taxon>Exobasidiales</taxon>
        <taxon>Cryptobasidiaceae</taxon>
        <taxon>Acaromyces</taxon>
    </lineage>
</organism>
<keyword evidence="3 8" id="KW-0808">Transferase</keyword>
<dbReference type="PANTHER" id="PTHR13693">
    <property type="entry name" value="CLASS II AMINOTRANSFERASE/8-AMINO-7-OXONONANOATE SYNTHASE"/>
    <property type="match status" value="1"/>
</dbReference>
<evidence type="ECO:0000256" key="4">
    <source>
        <dbReference type="ARBA" id="ARBA00022898"/>
    </source>
</evidence>
<dbReference type="InParanoid" id="A0A316YI26"/>
<dbReference type="Gene3D" id="3.90.1150.10">
    <property type="entry name" value="Aspartate Aminotransferase, domain 1"/>
    <property type="match status" value="1"/>
</dbReference>
<feature type="region of interest" description="Disordered" evidence="6">
    <location>
        <begin position="425"/>
        <end position="451"/>
    </location>
</feature>
<dbReference type="PANTHER" id="PTHR13693:SF77">
    <property type="entry name" value="8-AMINO-7-OXONONANOATE SYNTHASE"/>
    <property type="match status" value="1"/>
</dbReference>
<evidence type="ECO:0000256" key="1">
    <source>
        <dbReference type="ARBA" id="ARBA00001933"/>
    </source>
</evidence>
<dbReference type="EMBL" id="KZ819638">
    <property type="protein sequence ID" value="PWN88484.1"/>
    <property type="molecule type" value="Genomic_DNA"/>
</dbReference>
<evidence type="ECO:0000313" key="8">
    <source>
        <dbReference type="EMBL" id="PWN88484.1"/>
    </source>
</evidence>
<dbReference type="GO" id="GO:0016740">
    <property type="term" value="F:transferase activity"/>
    <property type="evidence" value="ECO:0007669"/>
    <property type="project" value="UniProtKB-KW"/>
</dbReference>
<dbReference type="OrthoDB" id="2382073at2759"/>
<dbReference type="InterPro" id="IPR015422">
    <property type="entry name" value="PyrdxlP-dep_Trfase_small"/>
</dbReference>
<dbReference type="GO" id="GO:0030170">
    <property type="term" value="F:pyridoxal phosphate binding"/>
    <property type="evidence" value="ECO:0007669"/>
    <property type="project" value="InterPro"/>
</dbReference>
<evidence type="ECO:0000313" key="9">
    <source>
        <dbReference type="Proteomes" id="UP000245768"/>
    </source>
</evidence>
<evidence type="ECO:0000256" key="6">
    <source>
        <dbReference type="SAM" id="MobiDB-lite"/>
    </source>
</evidence>
<comment type="similarity">
    <text evidence="2">Belongs to the class-II pyridoxal-phosphate-dependent aminotransferase family. BioF subfamily.</text>
</comment>
<evidence type="ECO:0000256" key="5">
    <source>
        <dbReference type="RuleBase" id="RU003693"/>
    </source>
</evidence>
<dbReference type="Proteomes" id="UP000245768">
    <property type="component" value="Unassembled WGS sequence"/>
</dbReference>
<dbReference type="AlphaFoldDB" id="A0A316YI26"/>
<evidence type="ECO:0000259" key="7">
    <source>
        <dbReference type="Pfam" id="PF00155"/>
    </source>
</evidence>
<gene>
    <name evidence="8" type="ORF">FA10DRAFT_164281</name>
</gene>
<dbReference type="InterPro" id="IPR015424">
    <property type="entry name" value="PyrdxlP-dep_Trfase"/>
</dbReference>
<proteinExistence type="inferred from homology"/>
<dbReference type="InterPro" id="IPR004839">
    <property type="entry name" value="Aminotransferase_I/II_large"/>
</dbReference>
<reference evidence="8 9" key="1">
    <citation type="journal article" date="2018" name="Mol. Biol. Evol.">
        <title>Broad Genomic Sampling Reveals a Smut Pathogenic Ancestry of the Fungal Clade Ustilaginomycotina.</title>
        <authorList>
            <person name="Kijpornyongpan T."/>
            <person name="Mondo S.J."/>
            <person name="Barry K."/>
            <person name="Sandor L."/>
            <person name="Lee J."/>
            <person name="Lipzen A."/>
            <person name="Pangilinan J."/>
            <person name="LaButti K."/>
            <person name="Hainaut M."/>
            <person name="Henrissat B."/>
            <person name="Grigoriev I.V."/>
            <person name="Spatafora J.W."/>
            <person name="Aime M.C."/>
        </authorList>
    </citation>
    <scope>NUCLEOTIDE SEQUENCE [LARGE SCALE GENOMIC DNA]</scope>
    <source>
        <strain evidence="8 9">MCA 4198</strain>
    </source>
</reference>